<dbReference type="Pfam" id="PF12804">
    <property type="entry name" value="NTP_transf_3"/>
    <property type="match status" value="1"/>
</dbReference>
<dbReference type="Gene3D" id="3.90.550.10">
    <property type="entry name" value="Spore Coat Polysaccharide Biosynthesis Protein SpsA, Chain A"/>
    <property type="match status" value="1"/>
</dbReference>
<dbReference type="AlphaFoldDB" id="A0A431W941"/>
<sequence>MKFYFNILLHHNKFCQKKGVLLTKNCAGFMIKLLNWSLRGSWGLEAIVLAAGFSSRAKDFKMLLPLGEKSILEHTISKFEGVCKRVIVVSGYRAEDVQEAISQIHSIEIRYVYNENFDLGMFSSIQKGCEEISATEFFITPGDCPLVKKETVQTLARVKENVVIPSYEHKGGHPIKLTNEVQRAILAAGADSNLRTILQGFVKKYVNVDDPGVLMDLDTPEDYKRIIEYYEEQIE</sequence>
<dbReference type="OrthoDB" id="285216at2"/>
<dbReference type="SUPFAM" id="SSF53448">
    <property type="entry name" value="Nucleotide-diphospho-sugar transferases"/>
    <property type="match status" value="1"/>
</dbReference>
<dbReference type="CDD" id="cd04182">
    <property type="entry name" value="GT_2_like_f"/>
    <property type="match status" value="1"/>
</dbReference>
<keyword evidence="2" id="KW-0808">Transferase</keyword>
<dbReference type="PANTHER" id="PTHR43777">
    <property type="entry name" value="MOLYBDENUM COFACTOR CYTIDYLYLTRANSFERASE"/>
    <property type="match status" value="1"/>
</dbReference>
<evidence type="ECO:0000259" key="1">
    <source>
        <dbReference type="Pfam" id="PF12804"/>
    </source>
</evidence>
<dbReference type="InterPro" id="IPR029044">
    <property type="entry name" value="Nucleotide-diphossugar_trans"/>
</dbReference>
<keyword evidence="3" id="KW-1185">Reference proteome</keyword>
<proteinExistence type="predicted"/>
<dbReference type="PANTHER" id="PTHR43777:SF1">
    <property type="entry name" value="MOLYBDENUM COFACTOR CYTIDYLYLTRANSFERASE"/>
    <property type="match status" value="1"/>
</dbReference>
<dbReference type="EMBL" id="RXNT01000007">
    <property type="protein sequence ID" value="RTR31848.1"/>
    <property type="molecule type" value="Genomic_DNA"/>
</dbReference>
<dbReference type="InterPro" id="IPR025877">
    <property type="entry name" value="MobA-like_NTP_Trfase"/>
</dbReference>
<organism evidence="2 3">
    <name type="scientific">Bacillus yapensis</name>
    <dbReference type="NCBI Taxonomy" id="2492960"/>
    <lineage>
        <taxon>Bacteria</taxon>
        <taxon>Bacillati</taxon>
        <taxon>Bacillota</taxon>
        <taxon>Bacilli</taxon>
        <taxon>Bacillales</taxon>
        <taxon>Bacillaceae</taxon>
        <taxon>Bacillus</taxon>
    </lineage>
</organism>
<reference evidence="2 3" key="1">
    <citation type="submission" date="2018-12" db="EMBL/GenBank/DDBJ databases">
        <title>Bacillus yapensis draft genome sequence.</title>
        <authorList>
            <person name="Yu L."/>
            <person name="Xu X."/>
            <person name="Tang X."/>
        </authorList>
    </citation>
    <scope>NUCLEOTIDE SEQUENCE [LARGE SCALE GENOMIC DNA]</scope>
    <source>
        <strain evidence="2 3">XXST-01</strain>
    </source>
</reference>
<dbReference type="Proteomes" id="UP000271374">
    <property type="component" value="Unassembled WGS sequence"/>
</dbReference>
<accession>A0A431W941</accession>
<comment type="caution">
    <text evidence="2">The sequence shown here is derived from an EMBL/GenBank/DDBJ whole genome shotgun (WGS) entry which is preliminary data.</text>
</comment>
<feature type="domain" description="MobA-like NTP transferase" evidence="1">
    <location>
        <begin position="46"/>
        <end position="199"/>
    </location>
</feature>
<evidence type="ECO:0000313" key="2">
    <source>
        <dbReference type="EMBL" id="RTR31848.1"/>
    </source>
</evidence>
<protein>
    <submittedName>
        <fullName evidence="2">Nucleotidyltransferase family protein</fullName>
    </submittedName>
</protein>
<evidence type="ECO:0000313" key="3">
    <source>
        <dbReference type="Proteomes" id="UP000271374"/>
    </source>
</evidence>
<name>A0A431W941_9BACI</name>
<dbReference type="GO" id="GO:0016779">
    <property type="term" value="F:nucleotidyltransferase activity"/>
    <property type="evidence" value="ECO:0007669"/>
    <property type="project" value="UniProtKB-ARBA"/>
</dbReference>
<gene>
    <name evidence="2" type="ORF">EKG37_10075</name>
</gene>